<protein>
    <submittedName>
        <fullName evidence="1">Uncharacterized protein</fullName>
    </submittedName>
</protein>
<gene>
    <name evidence="1" type="ORF">FEZ33_07865</name>
</gene>
<name>A0A5R9DV55_9LACT</name>
<comment type="caution">
    <text evidence="1">The sequence shown here is derived from an EMBL/GenBank/DDBJ whole genome shotgun (WGS) entry which is preliminary data.</text>
</comment>
<evidence type="ECO:0000313" key="2">
    <source>
        <dbReference type="Proteomes" id="UP000306420"/>
    </source>
</evidence>
<sequence length="276" mass="33130">MIDFLPQNESDFPINYYLEKATELNHSALSQLEIIYVMTIRHLNSTFGSLIIDRSGQFYKSKWSTTRLTEEFFSTFGYNYQSWSQFLKSTFNRPRTIFPYVNKNMVFIRLRNPENKHSDWVNITLINDLHIQTQKDDPVKIQTIQFMFDLANYSKLTISLNNRLSLVMSQIGYAFQLVNFWYDFQVEMNEKDLIFEPTQLQTYIGNPAFKIFTKTRVPYKDRLKAKIDLAQFIKYNQIHDYLKSTTQRKHETYRTRLSFAHMHQQLFKPSIRNKIR</sequence>
<dbReference type="EMBL" id="VBSP01000027">
    <property type="protein sequence ID" value="TLQ40515.1"/>
    <property type="molecule type" value="Genomic_DNA"/>
</dbReference>
<organism evidence="1 2">
    <name type="scientific">Ruoffia tabacinasalis</name>
    <dbReference type="NCBI Taxonomy" id="87458"/>
    <lineage>
        <taxon>Bacteria</taxon>
        <taxon>Bacillati</taxon>
        <taxon>Bacillota</taxon>
        <taxon>Bacilli</taxon>
        <taxon>Lactobacillales</taxon>
        <taxon>Aerococcaceae</taxon>
        <taxon>Ruoffia</taxon>
    </lineage>
</organism>
<evidence type="ECO:0000313" key="1">
    <source>
        <dbReference type="EMBL" id="TLQ40515.1"/>
    </source>
</evidence>
<accession>A0A5R9DV55</accession>
<reference evidence="1 2" key="1">
    <citation type="submission" date="2019-05" db="EMBL/GenBank/DDBJ databases">
        <title>The metagenome of a microbial culture collection derived from dairy environment covers the genomic content of the human microbiome.</title>
        <authorList>
            <person name="Roder T."/>
            <person name="Wuthrich D."/>
            <person name="Sattari Z."/>
            <person name="Von Ah U."/>
            <person name="Bar C."/>
            <person name="Ronchi F."/>
            <person name="Macpherson A.J."/>
            <person name="Ganal-Vonarburg S.C."/>
            <person name="Bruggmann R."/>
            <person name="Vergeres G."/>
        </authorList>
    </citation>
    <scope>NUCLEOTIDE SEQUENCE [LARGE SCALE GENOMIC DNA]</scope>
    <source>
        <strain evidence="1 2">FAM 24227</strain>
    </source>
</reference>
<dbReference type="AlphaFoldDB" id="A0A5R9DV55"/>
<proteinExistence type="predicted"/>
<dbReference type="Proteomes" id="UP000306420">
    <property type="component" value="Unassembled WGS sequence"/>
</dbReference>
<dbReference type="RefSeq" id="WP_138404859.1">
    <property type="nucleotide sequence ID" value="NZ_VBSP01000027.1"/>
</dbReference>